<dbReference type="InterPro" id="IPR004634">
    <property type="entry name" value="Pept_S49_pIV"/>
</dbReference>
<dbReference type="FunFam" id="3.90.226.10:FF:000051">
    <property type="entry name" value="Protease 4"/>
    <property type="match status" value="1"/>
</dbReference>
<dbReference type="GO" id="GO:0006465">
    <property type="term" value="P:signal peptide processing"/>
    <property type="evidence" value="ECO:0007669"/>
    <property type="project" value="InterPro"/>
</dbReference>
<dbReference type="Gene3D" id="3.90.226.10">
    <property type="entry name" value="2-enoyl-CoA Hydratase, Chain A, domain 1"/>
    <property type="match status" value="3"/>
</dbReference>
<dbReference type="FunFam" id="3.90.226.10:FF:000033">
    <property type="entry name" value="Protease 4"/>
    <property type="match status" value="1"/>
</dbReference>
<dbReference type="GO" id="GO:0005886">
    <property type="term" value="C:plasma membrane"/>
    <property type="evidence" value="ECO:0007669"/>
    <property type="project" value="UniProtKB-SubCell"/>
</dbReference>
<reference evidence="20" key="1">
    <citation type="journal article" date="2009" name="PLoS Genet.">
        <title>Organised genome dynamics in the Escherichia coli species results in highly diverse adaptive paths.</title>
        <authorList>
            <person name="Touchon M."/>
            <person name="Hoede C."/>
            <person name="Tenaillon O."/>
            <person name="Barbe V."/>
            <person name="Baeriswyl S."/>
            <person name="Bidet P."/>
            <person name="Bingen E."/>
            <person name="Bonacorsi S."/>
            <person name="Bouchier C."/>
            <person name="Bouvet O."/>
            <person name="Calteau A."/>
            <person name="Chiapello H."/>
            <person name="Clermont O."/>
            <person name="Cruveiller S."/>
            <person name="Danchin A."/>
            <person name="Diard M."/>
            <person name="Dossat C."/>
            <person name="Karoui M.E."/>
            <person name="Frapy E."/>
            <person name="Garry L."/>
            <person name="Ghigo J.M."/>
            <person name="Gilles A.M."/>
            <person name="Johnson J."/>
            <person name="Le Bouguenec C."/>
            <person name="Lescat M."/>
            <person name="Mangenot S."/>
            <person name="Martinez-Jehanne V."/>
            <person name="Matic I."/>
            <person name="Nassif X."/>
            <person name="Oztas S."/>
            <person name="Petit M.A."/>
            <person name="Pichon C."/>
            <person name="Rouy Z."/>
            <person name="Ruf C.S."/>
            <person name="Schneider D."/>
            <person name="Tourret J."/>
            <person name="Vacherie B."/>
            <person name="Vallenet D."/>
            <person name="Medigue C."/>
            <person name="Rocha E.P.C."/>
            <person name="Denamur E."/>
        </authorList>
    </citation>
    <scope>NUCLEOTIDE SEQUENCE [LARGE SCALE GENOMIC DNA]</scope>
    <source>
        <strain evidence="20">ATCC 35469 / DSM 13698 / BCRC 15582 / CCUG 18766 / IAM 14443 / JCM 21226 / LMG 7866 / NBRC 102419 / NCTC 12128 / CDC 0568-73</strain>
    </source>
</reference>
<evidence type="ECO:0000256" key="4">
    <source>
        <dbReference type="ARBA" id="ARBA00022475"/>
    </source>
</evidence>
<evidence type="ECO:0000256" key="6">
    <source>
        <dbReference type="ARBA" id="ARBA00022670"/>
    </source>
</evidence>
<dbReference type="KEGG" id="efe:EFER_1299"/>
<dbReference type="Proteomes" id="UP000000745">
    <property type="component" value="Chromosome"/>
</dbReference>
<evidence type="ECO:0000256" key="2">
    <source>
        <dbReference type="ARBA" id="ARBA00008683"/>
    </source>
</evidence>
<protein>
    <recommendedName>
        <fullName evidence="13">Protease 4</fullName>
    </recommendedName>
    <alternativeName>
        <fullName evidence="15">Endopeptidase IV</fullName>
    </alternativeName>
    <alternativeName>
        <fullName evidence="16">Protease IV</fullName>
    </alternativeName>
    <alternativeName>
        <fullName evidence="14">Signal peptide peptidase</fullName>
    </alternativeName>
</protein>
<evidence type="ECO:0000256" key="11">
    <source>
        <dbReference type="ARBA" id="ARBA00023136"/>
    </source>
</evidence>
<evidence type="ECO:0000256" key="12">
    <source>
        <dbReference type="ARBA" id="ARBA00054341"/>
    </source>
</evidence>
<dbReference type="NCBIfam" id="TIGR00705">
    <property type="entry name" value="SppA_67K"/>
    <property type="match status" value="1"/>
</dbReference>
<evidence type="ECO:0000256" key="7">
    <source>
        <dbReference type="ARBA" id="ARBA00022692"/>
    </source>
</evidence>
<evidence type="ECO:0000256" key="3">
    <source>
        <dbReference type="ARBA" id="ARBA00011881"/>
    </source>
</evidence>
<dbReference type="Pfam" id="PF01343">
    <property type="entry name" value="Peptidase_S49"/>
    <property type="match status" value="2"/>
</dbReference>
<evidence type="ECO:0000313" key="19">
    <source>
        <dbReference type="EMBL" id="CAQ88823.1"/>
    </source>
</evidence>
<dbReference type="CDD" id="cd07018">
    <property type="entry name" value="S49_SppA_67K_type"/>
    <property type="match status" value="1"/>
</dbReference>
<dbReference type="PANTHER" id="PTHR33209:SF1">
    <property type="entry name" value="PEPTIDASE S49 DOMAIN-CONTAINING PROTEIN"/>
    <property type="match status" value="1"/>
</dbReference>
<organism evidence="19 20">
    <name type="scientific">Escherichia fergusonii (strain ATCC 35469 / DSM 13698 / CCUG 18766 / IAM 14443 / JCM 21226 / LMG 7866 / NBRC 102419 / NCTC 12128 / CDC 0568-73)</name>
    <dbReference type="NCBI Taxonomy" id="585054"/>
    <lineage>
        <taxon>Bacteria</taxon>
        <taxon>Pseudomonadati</taxon>
        <taxon>Pseudomonadota</taxon>
        <taxon>Gammaproteobacteria</taxon>
        <taxon>Enterobacterales</taxon>
        <taxon>Enterobacteriaceae</taxon>
        <taxon>Escherichia</taxon>
    </lineage>
</organism>
<dbReference type="InterPro" id="IPR004635">
    <property type="entry name" value="Pept_S49_SppA"/>
</dbReference>
<evidence type="ECO:0000256" key="17">
    <source>
        <dbReference type="SAM" id="Phobius"/>
    </source>
</evidence>
<evidence type="ECO:0000256" key="8">
    <source>
        <dbReference type="ARBA" id="ARBA00022801"/>
    </source>
</evidence>
<dbReference type="GO" id="GO:0008236">
    <property type="term" value="F:serine-type peptidase activity"/>
    <property type="evidence" value="ECO:0007669"/>
    <property type="project" value="UniProtKB-KW"/>
</dbReference>
<keyword evidence="5" id="KW-0997">Cell inner membrane</keyword>
<comment type="subcellular location">
    <subcellularLocation>
        <location evidence="1">Cell inner membrane</location>
        <topology evidence="1">Single-pass membrane protein</topology>
    </subcellularLocation>
</comment>
<keyword evidence="20" id="KW-1185">Reference proteome</keyword>
<dbReference type="HOGENOM" id="CLU_008856_1_1_6"/>
<dbReference type="SUPFAM" id="SSF52096">
    <property type="entry name" value="ClpP/crotonase"/>
    <property type="match status" value="2"/>
</dbReference>
<evidence type="ECO:0000256" key="15">
    <source>
        <dbReference type="ARBA" id="ARBA00081929"/>
    </source>
</evidence>
<dbReference type="InterPro" id="IPR047217">
    <property type="entry name" value="S49_SppA_67K_type_N"/>
</dbReference>
<dbReference type="InterPro" id="IPR002142">
    <property type="entry name" value="Peptidase_S49"/>
</dbReference>
<keyword evidence="4" id="KW-1003">Cell membrane</keyword>
<dbReference type="EMBL" id="CU928158">
    <property type="protein sequence ID" value="CAQ88823.1"/>
    <property type="molecule type" value="Genomic_DNA"/>
</dbReference>
<dbReference type="InterPro" id="IPR033854">
    <property type="entry name" value="S49_SppA_1"/>
</dbReference>
<keyword evidence="7 17" id="KW-0812">Transmembrane</keyword>
<proteinExistence type="inferred from homology"/>
<comment type="function">
    <text evidence="12">Digests cleaved signal peptides in vitro, its in vivo function is unknown. This activity is necessary to maintain proper secretion of mature proteins across the membrane.</text>
</comment>
<keyword evidence="8 19" id="KW-0378">Hydrolase</keyword>
<dbReference type="CDD" id="cd07019">
    <property type="entry name" value="S49_SppA_1"/>
    <property type="match status" value="1"/>
</dbReference>
<evidence type="ECO:0000256" key="9">
    <source>
        <dbReference type="ARBA" id="ARBA00022825"/>
    </source>
</evidence>
<comment type="subunit">
    <text evidence="3">Homotetramer.</text>
</comment>
<evidence type="ECO:0000256" key="13">
    <source>
        <dbReference type="ARBA" id="ARBA00072914"/>
    </source>
</evidence>
<sequence>MWSGARIPARKIFCSCSPAGAGSARREALRRLISRSSASILLTPVMVFIHKINTDAEFVTAQTVIPADKRQPDHYDSHILCVCTRRNFTKGEYMRTLWRFVAGFFKWTWRLLNFVREMVLNLLFIFLVLIGVGIWMQVSSNGSSDSASRGALLLDISGVIVDKPSNNHRLGVIGRQLFGASSERLQENSLFDIVNTIRQAKDDSNITGIVLDLENFAGADQPSMQYIGKALREFRDSGKPVIAIGESYTQGQYYLASFANKIWLSPQGTVDLHGFATNGLYYKSLLDKLKVSTHVFRVGTYKSAVEPFIRDDMSPAAREADSRWVGELWQNYLNTIAANRQISAQQVFPGAQAMIADLTKLGGDTAQYALDHKLVDALGSSADVEKALTKQFGWSKADKNYRAISFYDYALKTPVKTPEMIGVVFANGAIMDGEETPGNVGGDTTAAQIRDARLDPKVKAIVLRVNSPGGSVTASEVIRSELAAAKAAGKPVVVSMGGMAASGGYWISTPANYIIANPSTLTGSIGIFGVINTVENSLDSIGVHTDGVSTSPLANMSVTQSLPTEVQQMMQLSIENGYKRFITLVADARKSTPEQVDKIAQGHVWTGEDAKANGLVDSLGDFDDAVAKAAELAKLKQWSINYYQDEPTFFDMVVDSMSGSVRAMLPQAIQAMLPAPLATAASAVKAESDKLAAFNDPQNRYAFCLTCANVR</sequence>
<evidence type="ECO:0000313" key="20">
    <source>
        <dbReference type="Proteomes" id="UP000000745"/>
    </source>
</evidence>
<dbReference type="InterPro" id="IPR029045">
    <property type="entry name" value="ClpP/crotonase-like_dom_sf"/>
</dbReference>
<evidence type="ECO:0000256" key="16">
    <source>
        <dbReference type="ARBA" id="ARBA00083898"/>
    </source>
</evidence>
<gene>
    <name evidence="19" type="primary">sppA</name>
    <name evidence="19" type="ordered locus">EFER_1299</name>
</gene>
<dbReference type="AlphaFoldDB" id="B7LQ26"/>
<dbReference type="PANTHER" id="PTHR33209">
    <property type="entry name" value="PROTEASE 4"/>
    <property type="match status" value="1"/>
</dbReference>
<dbReference type="Gene3D" id="6.20.330.10">
    <property type="match status" value="1"/>
</dbReference>
<evidence type="ECO:0000256" key="5">
    <source>
        <dbReference type="ARBA" id="ARBA00022519"/>
    </source>
</evidence>
<feature type="transmembrane region" description="Helical" evidence="17">
    <location>
        <begin position="119"/>
        <end position="138"/>
    </location>
</feature>
<feature type="domain" description="Peptidase S49" evidence="18">
    <location>
        <begin position="234"/>
        <end position="390"/>
    </location>
</feature>
<feature type="domain" description="Peptidase S49" evidence="18">
    <location>
        <begin position="485"/>
        <end position="636"/>
    </location>
</feature>
<evidence type="ECO:0000256" key="14">
    <source>
        <dbReference type="ARBA" id="ARBA00081814"/>
    </source>
</evidence>
<evidence type="ECO:0000256" key="10">
    <source>
        <dbReference type="ARBA" id="ARBA00022989"/>
    </source>
</evidence>
<name>B7LQ26_ESCF3</name>
<dbReference type="NCBIfam" id="TIGR00706">
    <property type="entry name" value="SppA_dom"/>
    <property type="match status" value="1"/>
</dbReference>
<evidence type="ECO:0000259" key="18">
    <source>
        <dbReference type="Pfam" id="PF01343"/>
    </source>
</evidence>
<evidence type="ECO:0000256" key="1">
    <source>
        <dbReference type="ARBA" id="ARBA00004377"/>
    </source>
</evidence>
<keyword evidence="6 19" id="KW-0645">Protease</keyword>
<keyword evidence="10 17" id="KW-1133">Transmembrane helix</keyword>
<comment type="similarity">
    <text evidence="2">Belongs to the peptidase S49 family.</text>
</comment>
<keyword evidence="11 17" id="KW-0472">Membrane</keyword>
<accession>B7LQ26</accession>
<keyword evidence="9" id="KW-0720">Serine protease</keyword>
<dbReference type="NCBIfam" id="NF008195">
    <property type="entry name" value="PRK10949.1"/>
    <property type="match status" value="1"/>
</dbReference>